<gene>
    <name evidence="2" type="ORF">LEMA_uP027090.1</name>
</gene>
<dbReference type="Pfam" id="PF12223">
    <property type="entry name" value="DUF3602"/>
    <property type="match status" value="1"/>
</dbReference>
<feature type="region of interest" description="Disordered" evidence="1">
    <location>
        <begin position="1"/>
        <end position="90"/>
    </location>
</feature>
<accession>E4ZVD1</accession>
<dbReference type="eggNOG" id="ENOG502SB08">
    <property type="taxonomic scope" value="Eukaryota"/>
</dbReference>
<proteinExistence type="predicted"/>
<dbReference type="Proteomes" id="UP000002668">
    <property type="component" value="Genome"/>
</dbReference>
<organism evidence="3">
    <name type="scientific">Leptosphaeria maculans (strain JN3 / isolate v23.1.3 / race Av1-4-5-6-7-8)</name>
    <name type="common">Blackleg fungus</name>
    <name type="synonym">Phoma lingam</name>
    <dbReference type="NCBI Taxonomy" id="985895"/>
    <lineage>
        <taxon>Eukaryota</taxon>
        <taxon>Fungi</taxon>
        <taxon>Dikarya</taxon>
        <taxon>Ascomycota</taxon>
        <taxon>Pezizomycotina</taxon>
        <taxon>Dothideomycetes</taxon>
        <taxon>Pleosporomycetidae</taxon>
        <taxon>Pleosporales</taxon>
        <taxon>Pleosporineae</taxon>
        <taxon>Leptosphaeriaceae</taxon>
        <taxon>Plenodomus</taxon>
        <taxon>Plenodomus lingam/Leptosphaeria maculans species complex</taxon>
    </lineage>
</organism>
<dbReference type="EMBL" id="FP929127">
    <property type="protein sequence ID" value="CBX95557.1"/>
    <property type="molecule type" value="Genomic_DNA"/>
</dbReference>
<dbReference type="InParanoid" id="E4ZVD1"/>
<dbReference type="AlphaFoldDB" id="E4ZVD1"/>
<dbReference type="InterPro" id="IPR022024">
    <property type="entry name" value="DUF3602"/>
</dbReference>
<evidence type="ECO:0000256" key="1">
    <source>
        <dbReference type="SAM" id="MobiDB-lite"/>
    </source>
</evidence>
<sequence>MVVLSAKVFRESQPTSNEGRRSVDFVPEINQRNPQDEFHTGRGGAGNVYKEKHGGHSSSSERKGLGEKVKAALHLDGKKEKPEPSPPAQD</sequence>
<reference evidence="3" key="1">
    <citation type="journal article" date="2011" name="Nat. Commun.">
        <title>Effector diversification within compartments of the Leptosphaeria maculans genome affected by Repeat-Induced Point mutations.</title>
        <authorList>
            <person name="Rouxel T."/>
            <person name="Grandaubert J."/>
            <person name="Hane J.K."/>
            <person name="Hoede C."/>
            <person name="van de Wouw A.P."/>
            <person name="Couloux A."/>
            <person name="Dominguez V."/>
            <person name="Anthouard V."/>
            <person name="Bally P."/>
            <person name="Bourras S."/>
            <person name="Cozijnsen A.J."/>
            <person name="Ciuffetti L.M."/>
            <person name="Degrave A."/>
            <person name="Dilmaghani A."/>
            <person name="Duret L."/>
            <person name="Fudal I."/>
            <person name="Goodwin S.B."/>
            <person name="Gout L."/>
            <person name="Glaser N."/>
            <person name="Linglin J."/>
            <person name="Kema G.H.J."/>
            <person name="Lapalu N."/>
            <person name="Lawrence C.B."/>
            <person name="May K."/>
            <person name="Meyer M."/>
            <person name="Ollivier B."/>
            <person name="Poulain J."/>
            <person name="Schoch C.L."/>
            <person name="Simon A."/>
            <person name="Spatafora J.W."/>
            <person name="Stachowiak A."/>
            <person name="Turgeon B.G."/>
            <person name="Tyler B.M."/>
            <person name="Vincent D."/>
            <person name="Weissenbach J."/>
            <person name="Amselem J."/>
            <person name="Quesneville H."/>
            <person name="Oliver R.P."/>
            <person name="Wincker P."/>
            <person name="Balesdent M.-H."/>
            <person name="Howlett B.J."/>
        </authorList>
    </citation>
    <scope>NUCLEOTIDE SEQUENCE [LARGE SCALE GENOMIC DNA]</scope>
    <source>
        <strain evidence="3">JN3 / isolate v23.1.3 / race Av1-4-5-6-7-8</strain>
    </source>
</reference>
<dbReference type="VEuPathDB" id="FungiDB:LEMA_uP027090.1"/>
<dbReference type="OrthoDB" id="2537432at2759"/>
<evidence type="ECO:0000313" key="3">
    <source>
        <dbReference type="Proteomes" id="UP000002668"/>
    </source>
</evidence>
<dbReference type="HOGENOM" id="CLU_2441260_0_0_1"/>
<feature type="compositionally biased region" description="Basic and acidic residues" evidence="1">
    <location>
        <begin position="49"/>
        <end position="83"/>
    </location>
</feature>
<protein>
    <submittedName>
        <fullName evidence="2">Predicted protein</fullName>
    </submittedName>
</protein>
<name>E4ZVD1_LEPMJ</name>
<keyword evidence="3" id="KW-1185">Reference proteome</keyword>
<evidence type="ECO:0000313" key="2">
    <source>
        <dbReference type="EMBL" id="CBX95557.1"/>
    </source>
</evidence>